<evidence type="ECO:0000313" key="3">
    <source>
        <dbReference type="Proteomes" id="UP000269154"/>
    </source>
</evidence>
<dbReference type="AlphaFoldDB" id="A0A3N6NMY3"/>
<dbReference type="EMBL" id="RCBY01000069">
    <property type="protein sequence ID" value="RQH42997.1"/>
    <property type="molecule type" value="Genomic_DNA"/>
</dbReference>
<reference evidence="2 3" key="1">
    <citation type="journal article" date="2018" name="ACS Chem. Biol.">
        <title>Ketoreductase domain dysfunction expands chemodiversity: malyngamide biosynthesis in the cyanobacterium Okeania hirsuta.</title>
        <authorList>
            <person name="Moss N.A."/>
            <person name="Leao T."/>
            <person name="Rankin M."/>
            <person name="McCullough T.M."/>
            <person name="Qu P."/>
            <person name="Korobeynikov A."/>
            <person name="Smith J.L."/>
            <person name="Gerwick L."/>
            <person name="Gerwick W.H."/>
        </authorList>
    </citation>
    <scope>NUCLEOTIDE SEQUENCE [LARGE SCALE GENOMIC DNA]</scope>
    <source>
        <strain evidence="2 3">PAB10Feb10-1</strain>
    </source>
</reference>
<evidence type="ECO:0000256" key="1">
    <source>
        <dbReference type="SAM" id="Phobius"/>
    </source>
</evidence>
<accession>A0A3N6NMY3</accession>
<sequence>MSKNSNFPIPQFSYICGILTILTLLVWLLRGLKILAFLPGGVLLLLIFLSITTGVISLLQRPH</sequence>
<protein>
    <submittedName>
        <fullName evidence="2">Uncharacterized protein</fullName>
    </submittedName>
</protein>
<dbReference type="Proteomes" id="UP000269154">
    <property type="component" value="Unassembled WGS sequence"/>
</dbReference>
<feature type="transmembrane region" description="Helical" evidence="1">
    <location>
        <begin position="35"/>
        <end position="59"/>
    </location>
</feature>
<evidence type="ECO:0000313" key="2">
    <source>
        <dbReference type="EMBL" id="RQH42997.1"/>
    </source>
</evidence>
<name>A0A3N6NMY3_9CYAN</name>
<gene>
    <name evidence="2" type="ORF">D5R40_13995</name>
</gene>
<keyword evidence="1" id="KW-1133">Transmembrane helix</keyword>
<keyword evidence="1" id="KW-0472">Membrane</keyword>
<proteinExistence type="predicted"/>
<feature type="transmembrane region" description="Helical" evidence="1">
    <location>
        <begin position="12"/>
        <end position="29"/>
    </location>
</feature>
<organism evidence="2 3">
    <name type="scientific">Okeania hirsuta</name>
    <dbReference type="NCBI Taxonomy" id="1458930"/>
    <lineage>
        <taxon>Bacteria</taxon>
        <taxon>Bacillati</taxon>
        <taxon>Cyanobacteriota</taxon>
        <taxon>Cyanophyceae</taxon>
        <taxon>Oscillatoriophycideae</taxon>
        <taxon>Oscillatoriales</taxon>
        <taxon>Microcoleaceae</taxon>
        <taxon>Okeania</taxon>
    </lineage>
</organism>
<keyword evidence="3" id="KW-1185">Reference proteome</keyword>
<comment type="caution">
    <text evidence="2">The sequence shown here is derived from an EMBL/GenBank/DDBJ whole genome shotgun (WGS) entry which is preliminary data.</text>
</comment>
<keyword evidence="1" id="KW-0812">Transmembrane</keyword>